<organism evidence="3 4">
    <name type="scientific">Clostridium beijerinckii</name>
    <name type="common">Clostridium MP</name>
    <dbReference type="NCBI Taxonomy" id="1520"/>
    <lineage>
        <taxon>Bacteria</taxon>
        <taxon>Bacillati</taxon>
        <taxon>Bacillota</taxon>
        <taxon>Clostridia</taxon>
        <taxon>Eubacteriales</taxon>
        <taxon>Clostridiaceae</taxon>
        <taxon>Clostridium</taxon>
    </lineage>
</organism>
<dbReference type="EMBL" id="CP010086">
    <property type="protein sequence ID" value="AJG97777.1"/>
    <property type="molecule type" value="Genomic_DNA"/>
</dbReference>
<name>A0A0B5QIL1_CLOBE</name>
<evidence type="ECO:0000313" key="3">
    <source>
        <dbReference type="EMBL" id="AJG97777.1"/>
    </source>
</evidence>
<dbReference type="Proteomes" id="UP000031866">
    <property type="component" value="Chromosome"/>
</dbReference>
<reference evidence="4" key="1">
    <citation type="submission" date="2014-12" db="EMBL/GenBank/DDBJ databases">
        <title>Genome sequence of Clostridium beijerinckii strain 59B.</title>
        <authorList>
            <person name="Little G.T."/>
            <person name="Minton N.P."/>
        </authorList>
    </citation>
    <scope>NUCLEOTIDE SEQUENCE [LARGE SCALE GENOMIC DNA]</scope>
    <source>
        <strain evidence="4">59B</strain>
    </source>
</reference>
<dbReference type="STRING" id="1520.LF65_01162"/>
<dbReference type="KEGG" id="cbei:LF65_01162"/>
<proteinExistence type="predicted"/>
<dbReference type="OrthoDB" id="9812122at2"/>
<sequence>MRNLLQLNKRTIIFNVVKTFSRLKLKDKILIARVFILTAIARSAILFVSFKNLRKHMGKLNEESSFNLREEDYKVARKISWSIGKVTKYTPWESKCLVQALTAQYLLSHSHIENTLYLGVSKEKYINVESKRNNRGNYVGKSNLVAHSWIRCGSYYVTGGDGSGFKVVAKFTRYEK</sequence>
<evidence type="ECO:0000313" key="4">
    <source>
        <dbReference type="Proteomes" id="UP000031866"/>
    </source>
</evidence>
<evidence type="ECO:0000259" key="2">
    <source>
        <dbReference type="Pfam" id="PF13471"/>
    </source>
</evidence>
<dbReference type="InterPro" id="IPR053521">
    <property type="entry name" value="McjB-like"/>
</dbReference>
<dbReference type="NCBIfam" id="NF033537">
    <property type="entry name" value="lasso_biosyn_B2"/>
    <property type="match status" value="1"/>
</dbReference>
<keyword evidence="1" id="KW-0472">Membrane</keyword>
<dbReference type="RefSeq" id="WP_052482736.1">
    <property type="nucleotide sequence ID" value="NZ_CP010086.2"/>
</dbReference>
<feature type="domain" description="Microcin J25-processing protein McjB C-terminal" evidence="2">
    <location>
        <begin position="52"/>
        <end position="123"/>
    </location>
</feature>
<dbReference type="AlphaFoldDB" id="A0A0B5QIL1"/>
<accession>A0A0B5QIL1</accession>
<dbReference type="InterPro" id="IPR032708">
    <property type="entry name" value="McjB_C"/>
</dbReference>
<feature type="transmembrane region" description="Helical" evidence="1">
    <location>
        <begin position="30"/>
        <end position="50"/>
    </location>
</feature>
<gene>
    <name evidence="3" type="ORF">LF65_01162</name>
</gene>
<keyword evidence="1" id="KW-1133">Transmembrane helix</keyword>
<dbReference type="Pfam" id="PF13471">
    <property type="entry name" value="Transglut_core3"/>
    <property type="match status" value="1"/>
</dbReference>
<protein>
    <recommendedName>
        <fullName evidence="2">Microcin J25-processing protein McjB C-terminal domain-containing protein</fullName>
    </recommendedName>
</protein>
<evidence type="ECO:0000256" key="1">
    <source>
        <dbReference type="SAM" id="Phobius"/>
    </source>
</evidence>
<keyword evidence="1" id="KW-0812">Transmembrane</keyword>